<gene>
    <name evidence="8" type="ORF">HOLleu_20333</name>
</gene>
<evidence type="ECO:0000313" key="9">
    <source>
        <dbReference type="Proteomes" id="UP001152320"/>
    </source>
</evidence>
<dbReference type="Gene3D" id="3.40.50.1820">
    <property type="entry name" value="alpha/beta hydrolase"/>
    <property type="match status" value="1"/>
</dbReference>
<dbReference type="GO" id="GO:0005615">
    <property type="term" value="C:extracellular space"/>
    <property type="evidence" value="ECO:0007669"/>
    <property type="project" value="TreeGrafter"/>
</dbReference>
<dbReference type="SUPFAM" id="SSF53474">
    <property type="entry name" value="alpha/beta-Hydrolases"/>
    <property type="match status" value="1"/>
</dbReference>
<dbReference type="EMBL" id="JAIZAY010000009">
    <property type="protein sequence ID" value="KAJ8036380.1"/>
    <property type="molecule type" value="Genomic_DNA"/>
</dbReference>
<evidence type="ECO:0000256" key="4">
    <source>
        <dbReference type="ARBA" id="ARBA00023157"/>
    </source>
</evidence>
<reference evidence="8" key="1">
    <citation type="submission" date="2021-10" db="EMBL/GenBank/DDBJ databases">
        <title>Tropical sea cucumber genome reveals ecological adaptation and Cuvierian tubules defense mechanism.</title>
        <authorList>
            <person name="Chen T."/>
        </authorList>
    </citation>
    <scope>NUCLEOTIDE SEQUENCE</scope>
    <source>
        <strain evidence="8">Nanhai2018</strain>
        <tissue evidence="8">Muscle</tissue>
    </source>
</reference>
<dbReference type="InterPro" id="IPR029058">
    <property type="entry name" value="AB_hydrolase_fold"/>
</dbReference>
<evidence type="ECO:0000256" key="3">
    <source>
        <dbReference type="ARBA" id="ARBA00022801"/>
    </source>
</evidence>
<feature type="active site" description="Charge relay system" evidence="5">
    <location>
        <position position="336"/>
    </location>
</feature>
<keyword evidence="4" id="KW-1015">Disulfide bond</keyword>
<name>A0A9Q1C1C0_HOLLE</name>
<dbReference type="GO" id="GO:0005886">
    <property type="term" value="C:plasma membrane"/>
    <property type="evidence" value="ECO:0007669"/>
    <property type="project" value="TreeGrafter"/>
</dbReference>
<comment type="similarity">
    <text evidence="1 6">Belongs to the type-B carboxylesterase/lipase family.</text>
</comment>
<dbReference type="PANTHER" id="PTHR43918">
    <property type="entry name" value="ACETYLCHOLINESTERASE"/>
    <property type="match status" value="1"/>
</dbReference>
<evidence type="ECO:0000259" key="7">
    <source>
        <dbReference type="Pfam" id="PF00135"/>
    </source>
</evidence>
<feature type="active site" description="Charge relay system" evidence="5">
    <location>
        <position position="210"/>
    </location>
</feature>
<dbReference type="OrthoDB" id="19653at2759"/>
<dbReference type="AlphaFoldDB" id="A0A9Q1C1C0"/>
<dbReference type="InterPro" id="IPR000997">
    <property type="entry name" value="Cholinesterase"/>
</dbReference>
<dbReference type="GO" id="GO:0006581">
    <property type="term" value="P:acetylcholine catabolic process"/>
    <property type="evidence" value="ECO:0007669"/>
    <property type="project" value="TreeGrafter"/>
</dbReference>
<dbReference type="Pfam" id="PF00135">
    <property type="entry name" value="COesterase"/>
    <property type="match status" value="1"/>
</dbReference>
<dbReference type="InterPro" id="IPR050654">
    <property type="entry name" value="AChE-related_enzymes"/>
</dbReference>
<keyword evidence="2" id="KW-0719">Serine esterase</keyword>
<comment type="caution">
    <text evidence="8">The sequence shown here is derived from an EMBL/GenBank/DDBJ whole genome shotgun (WGS) entry which is preliminary data.</text>
</comment>
<dbReference type="PRINTS" id="PR00878">
    <property type="entry name" value="CHOLNESTRASE"/>
</dbReference>
<dbReference type="InterPro" id="IPR002018">
    <property type="entry name" value="CarbesteraseB"/>
</dbReference>
<evidence type="ECO:0000256" key="2">
    <source>
        <dbReference type="ARBA" id="ARBA00022487"/>
    </source>
</evidence>
<protein>
    <recommendedName>
        <fullName evidence="6">Carboxylic ester hydrolase</fullName>
        <ecNumber evidence="6">3.1.1.-</ecNumber>
    </recommendedName>
</protein>
<keyword evidence="9" id="KW-1185">Reference proteome</keyword>
<proteinExistence type="inferred from homology"/>
<dbReference type="Proteomes" id="UP001152320">
    <property type="component" value="Chromosome 9"/>
</dbReference>
<evidence type="ECO:0000313" key="8">
    <source>
        <dbReference type="EMBL" id="KAJ8036380.1"/>
    </source>
</evidence>
<keyword evidence="3 6" id="KW-0378">Hydrolase</keyword>
<sequence length="481" mass="53597">MVFIHGGGYTTGTSMSKGTDGIPLVSVGNVVMVAMNYRLGALGFLDTGDQASPGNFGLLDQAEALRWVQRNIGAFGGDNSSVTIFGESAGSGSVDFHLLSKKSRDLFHQAILQSGTSIASWSYRQDYEMNKVNAAFQLGALLNCSTSDTLELVECLKLIDPMVIEETVSLNLIRMGPTIDGVFLDESPITMTERGDFKDCPLIIGFSKDEGTFTIPFIFPEYARSKEAPYINQDTFNMMVLGALQANNPFVPELLEDAVKQEYVDWSQWDNQTSDYFDTIVPILGDEAFSCPSVKTARAHATMTSAPLFMYFMTQVPTWSIFEPNQTGPGYLGAGHAEDLQFVFGFPFIPEVVEIYSPTPDEEKELSVKFMRFWTNFANTGDPSRDDVSSTPGTGDWEWPPFTVPGLEYKDLSVELPVGNGIKADECVFWNDYKPKLLTMLGSMDQSELEWREEFSGWQNDLEEWRMSFSDYQQNPYCDGQ</sequence>
<dbReference type="GO" id="GO:0019695">
    <property type="term" value="P:choline metabolic process"/>
    <property type="evidence" value="ECO:0007669"/>
    <property type="project" value="TreeGrafter"/>
</dbReference>
<dbReference type="PROSITE" id="PS00122">
    <property type="entry name" value="CARBOXYLESTERASE_B_1"/>
    <property type="match status" value="1"/>
</dbReference>
<evidence type="ECO:0000256" key="5">
    <source>
        <dbReference type="PIRSR" id="PIRSR600997-1"/>
    </source>
</evidence>
<dbReference type="EC" id="3.1.1.-" evidence="6"/>
<dbReference type="PANTHER" id="PTHR43918:SF4">
    <property type="entry name" value="CARBOXYLIC ESTER HYDROLASE"/>
    <property type="match status" value="1"/>
</dbReference>
<dbReference type="InterPro" id="IPR019826">
    <property type="entry name" value="Carboxylesterase_B_AS"/>
</dbReference>
<evidence type="ECO:0000256" key="6">
    <source>
        <dbReference type="RuleBase" id="RU361235"/>
    </source>
</evidence>
<dbReference type="GO" id="GO:0003990">
    <property type="term" value="F:acetylcholinesterase activity"/>
    <property type="evidence" value="ECO:0007669"/>
    <property type="project" value="TreeGrafter"/>
</dbReference>
<organism evidence="8 9">
    <name type="scientific">Holothuria leucospilota</name>
    <name type="common">Black long sea cucumber</name>
    <name type="synonym">Mertensiothuria leucospilota</name>
    <dbReference type="NCBI Taxonomy" id="206669"/>
    <lineage>
        <taxon>Eukaryota</taxon>
        <taxon>Metazoa</taxon>
        <taxon>Echinodermata</taxon>
        <taxon>Eleutherozoa</taxon>
        <taxon>Echinozoa</taxon>
        <taxon>Holothuroidea</taxon>
        <taxon>Aspidochirotacea</taxon>
        <taxon>Aspidochirotida</taxon>
        <taxon>Holothuriidae</taxon>
        <taxon>Holothuria</taxon>
    </lineage>
</organism>
<evidence type="ECO:0000256" key="1">
    <source>
        <dbReference type="ARBA" id="ARBA00005964"/>
    </source>
</evidence>
<feature type="active site" description="Acyl-ester intermediate" evidence="5">
    <location>
        <position position="88"/>
    </location>
</feature>
<accession>A0A9Q1C1C0</accession>
<feature type="domain" description="Carboxylesterase type B" evidence="7">
    <location>
        <begin position="1"/>
        <end position="430"/>
    </location>
</feature>